<dbReference type="InterPro" id="IPR029024">
    <property type="entry name" value="TerB-like"/>
</dbReference>
<proteinExistence type="predicted"/>
<protein>
    <recommendedName>
        <fullName evidence="3">Tellurite resistance protein TerB</fullName>
    </recommendedName>
</protein>
<name>A0A4V6NQK3_9FLAO</name>
<dbReference type="CDD" id="cd07177">
    <property type="entry name" value="terB_like"/>
    <property type="match status" value="1"/>
</dbReference>
<evidence type="ECO:0008006" key="3">
    <source>
        <dbReference type="Google" id="ProtNLM"/>
    </source>
</evidence>
<evidence type="ECO:0000313" key="1">
    <source>
        <dbReference type="EMBL" id="TCP25866.1"/>
    </source>
</evidence>
<dbReference type="SUPFAM" id="SSF158682">
    <property type="entry name" value="TerB-like"/>
    <property type="match status" value="1"/>
</dbReference>
<organism evidence="1 2">
    <name type="scientific">Tenacibaculum skagerrakense</name>
    <dbReference type="NCBI Taxonomy" id="186571"/>
    <lineage>
        <taxon>Bacteria</taxon>
        <taxon>Pseudomonadati</taxon>
        <taxon>Bacteroidota</taxon>
        <taxon>Flavobacteriia</taxon>
        <taxon>Flavobacteriales</taxon>
        <taxon>Flavobacteriaceae</taxon>
        <taxon>Tenacibaculum</taxon>
    </lineage>
</organism>
<dbReference type="OrthoDB" id="981083at2"/>
<sequence>MSIIDLFESSIHRNNMAHFSALVNIALVDGELNTNEKDIISRFVKKLDINEEEYKEVIKNPSKYPVIPQNTIDERLERLLDLFKIIFSDHNIDDQESNLILRYAIQLGFKEEDAKSIISKSTKVFSANIDFEAYKKILSIV</sequence>
<gene>
    <name evidence="1" type="ORF">EV195_103228</name>
</gene>
<dbReference type="Proteomes" id="UP000294564">
    <property type="component" value="Unassembled WGS sequence"/>
</dbReference>
<dbReference type="EMBL" id="SLXM01000003">
    <property type="protein sequence ID" value="TCP25866.1"/>
    <property type="molecule type" value="Genomic_DNA"/>
</dbReference>
<accession>A0A4V6NQK3</accession>
<dbReference type="Gene3D" id="1.10.3680.10">
    <property type="entry name" value="TerB-like"/>
    <property type="match status" value="1"/>
</dbReference>
<dbReference type="RefSeq" id="WP_132794253.1">
    <property type="nucleotide sequence ID" value="NZ_SLXM01000003.1"/>
</dbReference>
<keyword evidence="2" id="KW-1185">Reference proteome</keyword>
<comment type="caution">
    <text evidence="1">The sequence shown here is derived from an EMBL/GenBank/DDBJ whole genome shotgun (WGS) entry which is preliminary data.</text>
</comment>
<dbReference type="AlphaFoldDB" id="A0A4V6NQK3"/>
<reference evidence="1 2" key="1">
    <citation type="submission" date="2019-03" db="EMBL/GenBank/DDBJ databases">
        <title>Genomic Encyclopedia of Type Strains, Phase IV (KMG-IV): sequencing the most valuable type-strain genomes for metagenomic binning, comparative biology and taxonomic classification.</title>
        <authorList>
            <person name="Goeker M."/>
        </authorList>
    </citation>
    <scope>NUCLEOTIDE SEQUENCE [LARGE SCALE GENOMIC DNA]</scope>
    <source>
        <strain evidence="1 2">DSM 14836</strain>
    </source>
</reference>
<evidence type="ECO:0000313" key="2">
    <source>
        <dbReference type="Proteomes" id="UP000294564"/>
    </source>
</evidence>